<keyword evidence="1 3" id="KW-0238">DNA-binding</keyword>
<evidence type="ECO:0000256" key="1">
    <source>
        <dbReference type="ARBA" id="ARBA00023125"/>
    </source>
</evidence>
<dbReference type="GO" id="GO:0003677">
    <property type="term" value="F:DNA binding"/>
    <property type="evidence" value="ECO:0007669"/>
    <property type="project" value="UniProtKB-KW"/>
</dbReference>
<dbReference type="Gene3D" id="1.10.10.10">
    <property type="entry name" value="Winged helix-like DNA-binding domain superfamily/Winged helix DNA-binding domain"/>
    <property type="match status" value="1"/>
</dbReference>
<keyword evidence="7" id="KW-1185">Reference proteome</keyword>
<protein>
    <submittedName>
        <fullName evidence="6">DNA-binding response regulator</fullName>
    </submittedName>
</protein>
<feature type="domain" description="OmpR/PhoB-type" evidence="5">
    <location>
        <begin position="158"/>
        <end position="255"/>
    </location>
</feature>
<dbReference type="SMART" id="SM00862">
    <property type="entry name" value="Trans_reg_C"/>
    <property type="match status" value="1"/>
</dbReference>
<dbReference type="SMART" id="SM00448">
    <property type="entry name" value="REC"/>
    <property type="match status" value="1"/>
</dbReference>
<dbReference type="InterPro" id="IPR011006">
    <property type="entry name" value="CheY-like_superfamily"/>
</dbReference>
<dbReference type="SUPFAM" id="SSF52172">
    <property type="entry name" value="CheY-like"/>
    <property type="match status" value="1"/>
</dbReference>
<evidence type="ECO:0000256" key="2">
    <source>
        <dbReference type="PROSITE-ProRule" id="PRU00169"/>
    </source>
</evidence>
<keyword evidence="2" id="KW-0597">Phosphoprotein</keyword>
<reference evidence="6 7" key="1">
    <citation type="journal article" date="2019" name="Emerg. Microbes Infect.">
        <title>Comprehensive subspecies identification of 175 nontuberculous mycobacteria species based on 7547 genomic profiles.</title>
        <authorList>
            <person name="Matsumoto Y."/>
            <person name="Kinjo T."/>
            <person name="Motooka D."/>
            <person name="Nabeya D."/>
            <person name="Jung N."/>
            <person name="Uechi K."/>
            <person name="Horii T."/>
            <person name="Iida T."/>
            <person name="Fujita J."/>
            <person name="Nakamura S."/>
        </authorList>
    </citation>
    <scope>NUCLEOTIDE SEQUENCE [LARGE SCALE GENOMIC DNA]</scope>
    <source>
        <strain evidence="6 7">JCM 15296</strain>
        <plasmid evidence="6">pJCM15296</plasmid>
    </source>
</reference>
<dbReference type="PROSITE" id="PS51755">
    <property type="entry name" value="OMPR_PHOB"/>
    <property type="match status" value="1"/>
</dbReference>
<evidence type="ECO:0000313" key="7">
    <source>
        <dbReference type="Proteomes" id="UP000465609"/>
    </source>
</evidence>
<dbReference type="Proteomes" id="UP000465609">
    <property type="component" value="Plasmid pJCM15296"/>
</dbReference>
<dbReference type="InterPro" id="IPR039420">
    <property type="entry name" value="WalR-like"/>
</dbReference>
<keyword evidence="6" id="KW-0614">Plasmid</keyword>
<dbReference type="PROSITE" id="PS50110">
    <property type="entry name" value="RESPONSE_REGULATORY"/>
    <property type="match status" value="1"/>
</dbReference>
<organism evidence="6 7">
    <name type="scientific">Mycolicibacterium aubagnense</name>
    <dbReference type="NCBI Taxonomy" id="319707"/>
    <lineage>
        <taxon>Bacteria</taxon>
        <taxon>Bacillati</taxon>
        <taxon>Actinomycetota</taxon>
        <taxon>Actinomycetes</taxon>
        <taxon>Mycobacteriales</taxon>
        <taxon>Mycobacteriaceae</taxon>
        <taxon>Mycolicibacterium</taxon>
    </lineage>
</organism>
<dbReference type="Gene3D" id="6.10.250.690">
    <property type="match status" value="1"/>
</dbReference>
<evidence type="ECO:0000259" key="4">
    <source>
        <dbReference type="PROSITE" id="PS50110"/>
    </source>
</evidence>
<dbReference type="Pfam" id="PF00072">
    <property type="entry name" value="Response_reg"/>
    <property type="match status" value="1"/>
</dbReference>
<dbReference type="EMBL" id="AP022578">
    <property type="protein sequence ID" value="BBX88097.1"/>
    <property type="molecule type" value="Genomic_DNA"/>
</dbReference>
<accession>A0ABM7IMP9</accession>
<dbReference type="InterPro" id="IPR001789">
    <property type="entry name" value="Sig_transdc_resp-reg_receiver"/>
</dbReference>
<evidence type="ECO:0000256" key="3">
    <source>
        <dbReference type="PROSITE-ProRule" id="PRU01091"/>
    </source>
</evidence>
<feature type="modified residue" description="4-aspartylphosphate" evidence="2">
    <location>
        <position position="82"/>
    </location>
</feature>
<sequence length="274" mass="30618">MIATSVPLRERYDDAVGLGQPTPGERGAGSMIRVLLVDGEPSLANRVKMALHYEGWVVEIAHNVRDAVAKVAEMEPDVLVLDVRLPGADGWQLLQRIRETRRYTPTLVLADRDSVTCRMSGAVGGADDYMSKPFSSEELVARLRGLLRRASQLAPVADEMLTVGDLELNSVSREVTRAGEPISLTVTEFELLRYLMRNPCRAIRRNEIVDRVWSYGFGGKPTIVDLYISYLRKKIDTGREPTIHTVRGVGYMLRPAVRRAETYDVRVGTSHAPW</sequence>
<evidence type="ECO:0000313" key="6">
    <source>
        <dbReference type="EMBL" id="BBX88097.1"/>
    </source>
</evidence>
<evidence type="ECO:0000259" key="5">
    <source>
        <dbReference type="PROSITE" id="PS51755"/>
    </source>
</evidence>
<feature type="domain" description="Response regulatory" evidence="4">
    <location>
        <begin position="33"/>
        <end position="147"/>
    </location>
</feature>
<name>A0ABM7IMP9_9MYCO</name>
<dbReference type="Pfam" id="PF00486">
    <property type="entry name" value="Trans_reg_C"/>
    <property type="match status" value="1"/>
</dbReference>
<dbReference type="InterPro" id="IPR001867">
    <property type="entry name" value="OmpR/PhoB-type_DNA-bd"/>
</dbReference>
<dbReference type="InterPro" id="IPR036388">
    <property type="entry name" value="WH-like_DNA-bd_sf"/>
</dbReference>
<geneLocation type="plasmid" evidence="6 7">
    <name>pJCM15296</name>
</geneLocation>
<dbReference type="Gene3D" id="3.40.50.2300">
    <property type="match status" value="1"/>
</dbReference>
<feature type="DNA-binding region" description="OmpR/PhoB-type" evidence="3">
    <location>
        <begin position="158"/>
        <end position="255"/>
    </location>
</feature>
<dbReference type="PANTHER" id="PTHR48111:SF28">
    <property type="entry name" value="TRANSCRIPTIONAL REGULATORY PROTEIN TCRX-RELATED"/>
    <property type="match status" value="1"/>
</dbReference>
<proteinExistence type="predicted"/>
<dbReference type="CDD" id="cd00383">
    <property type="entry name" value="trans_reg_C"/>
    <property type="match status" value="1"/>
</dbReference>
<dbReference type="PANTHER" id="PTHR48111">
    <property type="entry name" value="REGULATOR OF RPOS"/>
    <property type="match status" value="1"/>
</dbReference>
<dbReference type="RefSeq" id="WP_061007240.1">
    <property type="nucleotide sequence ID" value="NZ_AP022578.1"/>
</dbReference>
<gene>
    <name evidence="6" type="primary">trcR_2</name>
    <name evidence="6" type="ORF">MAUB_62980</name>
</gene>